<keyword evidence="9" id="KW-1185">Reference proteome</keyword>
<evidence type="ECO:0000256" key="1">
    <source>
        <dbReference type="ARBA" id="ARBA00022603"/>
    </source>
</evidence>
<keyword evidence="1 5" id="KW-0489">Methyltransferase</keyword>
<dbReference type="GO" id="GO:0009307">
    <property type="term" value="P:DNA restriction-modification system"/>
    <property type="evidence" value="ECO:0007669"/>
    <property type="project" value="UniProtKB-KW"/>
</dbReference>
<proteinExistence type="inferred from homology"/>
<dbReference type="InterPro" id="IPR018117">
    <property type="entry name" value="C5_DNA_meth_AS"/>
</dbReference>
<evidence type="ECO:0000256" key="7">
    <source>
        <dbReference type="RuleBase" id="RU000417"/>
    </source>
</evidence>
<dbReference type="RefSeq" id="WP_070786940.1">
    <property type="nucleotide sequence ID" value="NZ_MKIQ01000001.1"/>
</dbReference>
<keyword evidence="3 5" id="KW-0949">S-adenosyl-L-methionine</keyword>
<dbReference type="Gene3D" id="3.90.120.10">
    <property type="entry name" value="DNA Methylase, subunit A, domain 2"/>
    <property type="match status" value="1"/>
</dbReference>
<evidence type="ECO:0000256" key="5">
    <source>
        <dbReference type="PROSITE-ProRule" id="PRU01016"/>
    </source>
</evidence>
<dbReference type="InterPro" id="IPR050390">
    <property type="entry name" value="C5-Methyltransferase"/>
</dbReference>
<evidence type="ECO:0000256" key="4">
    <source>
        <dbReference type="ARBA" id="ARBA00022747"/>
    </source>
</evidence>
<gene>
    <name evidence="8" type="ORF">BG262_00575</name>
</gene>
<dbReference type="PANTHER" id="PTHR10629">
    <property type="entry name" value="CYTOSINE-SPECIFIC METHYLTRANSFERASE"/>
    <property type="match status" value="1"/>
</dbReference>
<dbReference type="Pfam" id="PF00145">
    <property type="entry name" value="DNA_methylase"/>
    <property type="match status" value="1"/>
</dbReference>
<dbReference type="GO" id="GO:0032259">
    <property type="term" value="P:methylation"/>
    <property type="evidence" value="ECO:0007669"/>
    <property type="project" value="UniProtKB-KW"/>
</dbReference>
<dbReference type="PROSITE" id="PS51679">
    <property type="entry name" value="SAM_MT_C5"/>
    <property type="match status" value="1"/>
</dbReference>
<evidence type="ECO:0000313" key="9">
    <source>
        <dbReference type="Proteomes" id="UP000177273"/>
    </source>
</evidence>
<reference evidence="9" key="1">
    <citation type="submission" date="2016-09" db="EMBL/GenBank/DDBJ databases">
        <title>Draft genome sequence of a novel species of the family Streptococcaceae isolated from flowers.</title>
        <authorList>
            <person name="Chuah L.-O."/>
            <person name="Yap K.-P."/>
            <person name="Thong K.L."/>
            <person name="Liong M.T."/>
            <person name="Ahmad R."/>
            <person name="Rusul G."/>
        </authorList>
    </citation>
    <scope>NUCLEOTIDE SEQUENCE [LARGE SCALE GENOMIC DNA]</scope>
    <source>
        <strain evidence="9">HibF3</strain>
    </source>
</reference>
<dbReference type="GO" id="GO:0044027">
    <property type="term" value="P:negative regulation of gene expression via chromosomal CpG island methylation"/>
    <property type="evidence" value="ECO:0007669"/>
    <property type="project" value="TreeGrafter"/>
</dbReference>
<dbReference type="PROSITE" id="PS00094">
    <property type="entry name" value="C5_MTASE_1"/>
    <property type="match status" value="1"/>
</dbReference>
<protein>
    <recommendedName>
        <fullName evidence="7">Cytosine-specific methyltransferase</fullName>
        <ecNumber evidence="7">2.1.1.37</ecNumber>
    </recommendedName>
</protein>
<evidence type="ECO:0000256" key="2">
    <source>
        <dbReference type="ARBA" id="ARBA00022679"/>
    </source>
</evidence>
<dbReference type="EC" id="2.1.1.37" evidence="7"/>
<evidence type="ECO:0000256" key="6">
    <source>
        <dbReference type="RuleBase" id="RU000416"/>
    </source>
</evidence>
<dbReference type="NCBIfam" id="TIGR00675">
    <property type="entry name" value="dcm"/>
    <property type="match status" value="1"/>
</dbReference>
<evidence type="ECO:0000313" key="8">
    <source>
        <dbReference type="EMBL" id="OFI48029.1"/>
    </source>
</evidence>
<comment type="similarity">
    <text evidence="5 6">Belongs to the class I-like SAM-binding methyltransferase superfamily. C5-methyltransferase family.</text>
</comment>
<dbReference type="Gene3D" id="3.40.50.150">
    <property type="entry name" value="Vaccinia Virus protein VP39"/>
    <property type="match status" value="1"/>
</dbReference>
<organism evidence="8 9">
    <name type="scientific">Floricoccus penangensis</name>
    <dbReference type="NCBI Taxonomy" id="1859475"/>
    <lineage>
        <taxon>Bacteria</taxon>
        <taxon>Bacillati</taxon>
        <taxon>Bacillota</taxon>
        <taxon>Bacilli</taxon>
        <taxon>Lactobacillales</taxon>
        <taxon>Streptococcaceae</taxon>
        <taxon>Floricoccus</taxon>
    </lineage>
</organism>
<dbReference type="SUPFAM" id="SSF53335">
    <property type="entry name" value="S-adenosyl-L-methionine-dependent methyltransferases"/>
    <property type="match status" value="1"/>
</dbReference>
<comment type="catalytic activity">
    <reaction evidence="7">
        <text>a 2'-deoxycytidine in DNA + S-adenosyl-L-methionine = a 5-methyl-2'-deoxycytidine in DNA + S-adenosyl-L-homocysteine + H(+)</text>
        <dbReference type="Rhea" id="RHEA:13681"/>
        <dbReference type="Rhea" id="RHEA-COMP:11369"/>
        <dbReference type="Rhea" id="RHEA-COMP:11370"/>
        <dbReference type="ChEBI" id="CHEBI:15378"/>
        <dbReference type="ChEBI" id="CHEBI:57856"/>
        <dbReference type="ChEBI" id="CHEBI:59789"/>
        <dbReference type="ChEBI" id="CHEBI:85452"/>
        <dbReference type="ChEBI" id="CHEBI:85454"/>
        <dbReference type="EC" id="2.1.1.37"/>
    </reaction>
</comment>
<feature type="active site" evidence="5">
    <location>
        <position position="82"/>
    </location>
</feature>
<name>A0A9Q5JIU4_9LACT</name>
<dbReference type="GO" id="GO:0003886">
    <property type="term" value="F:DNA (cytosine-5-)-methyltransferase activity"/>
    <property type="evidence" value="ECO:0007669"/>
    <property type="project" value="UniProtKB-EC"/>
</dbReference>
<keyword evidence="2 5" id="KW-0808">Transferase</keyword>
<dbReference type="InterPro" id="IPR029063">
    <property type="entry name" value="SAM-dependent_MTases_sf"/>
</dbReference>
<sequence>MKILELFAGVGGFRIGLENADKDFFQTKWSNQWEPSRKSQDAYEVYNYHFPDSENINISISDISDEKFASMDADMIVGGFPCQDYSVARSKKNEMGIEGKKGVLFWDIIRATRIIKPKYLVLENVDRLLKAPSKQRGRDFAIMLSAFNELGYSVEWRVINAADYGRSQRRRRVFFFVYRNDLPFAIEIDKQFEEKNIIFEEEKYDDYIFEKGLFAKQFPISKSIVKDRRAYYELDDDIVSVSNNFTGTVWNTGIMRHGKYYTIETKANYEGTKLTLGDIVQPESEVEEKYYLSDKARLQKFEYLRGPKKIERTSINGHTYTFSEGGMSPYDDLSLPGRTMLTSEGSVNRSTHLLYINKKYRLLTPIEAERLQDFPDNWTKYKKTQTGDIIEVSDRMRMFFMGNALVTDIVRQIGRRIKKHDK</sequence>
<dbReference type="GO" id="GO:0003677">
    <property type="term" value="F:DNA binding"/>
    <property type="evidence" value="ECO:0007669"/>
    <property type="project" value="TreeGrafter"/>
</dbReference>
<dbReference type="Proteomes" id="UP000177273">
    <property type="component" value="Unassembled WGS sequence"/>
</dbReference>
<accession>A0A9Q5JIU4</accession>
<dbReference type="InterPro" id="IPR001525">
    <property type="entry name" value="C5_MeTfrase"/>
</dbReference>
<dbReference type="PRINTS" id="PR00105">
    <property type="entry name" value="C5METTRFRASE"/>
</dbReference>
<evidence type="ECO:0000256" key="3">
    <source>
        <dbReference type="ARBA" id="ARBA00022691"/>
    </source>
</evidence>
<keyword evidence="4" id="KW-0680">Restriction system</keyword>
<dbReference type="PANTHER" id="PTHR10629:SF52">
    <property type="entry name" value="DNA (CYTOSINE-5)-METHYLTRANSFERASE 1"/>
    <property type="match status" value="1"/>
</dbReference>
<dbReference type="EMBL" id="MKIQ01000001">
    <property type="protein sequence ID" value="OFI48029.1"/>
    <property type="molecule type" value="Genomic_DNA"/>
</dbReference>
<dbReference type="OrthoDB" id="9813719at2"/>
<dbReference type="AlphaFoldDB" id="A0A9Q5JIU4"/>
<comment type="caution">
    <text evidence="8">The sequence shown here is derived from an EMBL/GenBank/DDBJ whole genome shotgun (WGS) entry which is preliminary data.</text>
</comment>